<evidence type="ECO:0000256" key="6">
    <source>
        <dbReference type="ARBA" id="ARBA00022989"/>
    </source>
</evidence>
<evidence type="ECO:0000256" key="1">
    <source>
        <dbReference type="ARBA" id="ARBA00002578"/>
    </source>
</evidence>
<dbReference type="PRINTS" id="PR00953">
    <property type="entry name" value="TYPE3IMRPROT"/>
</dbReference>
<keyword evidence="11" id="KW-0969">Cilium</keyword>
<accession>A0A6L5YPY4</accession>
<evidence type="ECO:0000313" key="11">
    <source>
        <dbReference type="EMBL" id="MST74544.1"/>
    </source>
</evidence>
<dbReference type="EMBL" id="VUNI01000007">
    <property type="protein sequence ID" value="MST74544.1"/>
    <property type="molecule type" value="Genomic_DNA"/>
</dbReference>
<comment type="caution">
    <text evidence="10">Lacks conserved residue(s) required for the propagation of feature annotation.</text>
</comment>
<keyword evidence="6 10" id="KW-1133">Transmembrane helix</keyword>
<evidence type="ECO:0000256" key="5">
    <source>
        <dbReference type="ARBA" id="ARBA00022692"/>
    </source>
</evidence>
<sequence>MVNYSFSLDNLEYFLLIFVRISCFVYVAPFLGQSEVPRQVKIGLSAFVSLLLYNVLQRPELNYTDVIGYAVIVFQEGITGLLIGFSANICNSIVLFAGNIIDMDIGLSMATIFNPETNSETTISGNFYQKIIILILIASNMHLYILRAIGDSFSVIPIGGTQFNWQHIADTLGTYMCDMGVIGFRIYLPFFACVMILNCILGIMAKVAPQMNMFAVGMQLKVLVGFAVMFLTVILLPDAADFISDEMKKMVVMIIEGLH</sequence>
<dbReference type="PANTHER" id="PTHR30065">
    <property type="entry name" value="FLAGELLAR BIOSYNTHETIC PROTEIN FLIR"/>
    <property type="match status" value="1"/>
</dbReference>
<keyword evidence="5 10" id="KW-0812">Transmembrane</keyword>
<feature type="transmembrane region" description="Helical" evidence="10">
    <location>
        <begin position="127"/>
        <end position="146"/>
    </location>
</feature>
<reference evidence="11 12" key="1">
    <citation type="submission" date="2019-08" db="EMBL/GenBank/DDBJ databases">
        <title>In-depth cultivation of the pig gut microbiome towards novel bacterial diversity and tailored functional studies.</title>
        <authorList>
            <person name="Wylensek D."/>
            <person name="Hitch T.C.A."/>
            <person name="Clavel T."/>
        </authorList>
    </citation>
    <scope>NUCLEOTIDE SEQUENCE [LARGE SCALE GENOMIC DNA]</scope>
    <source>
        <strain evidence="11 12">MUC/MUC-530-WT-4D</strain>
    </source>
</reference>
<keyword evidence="4 10" id="KW-1003">Cell membrane</keyword>
<dbReference type="GO" id="GO:0005886">
    <property type="term" value="C:plasma membrane"/>
    <property type="evidence" value="ECO:0007669"/>
    <property type="project" value="UniProtKB-SubCell"/>
</dbReference>
<comment type="function">
    <text evidence="1 10">Role in flagellar biosynthesis.</text>
</comment>
<name>A0A6L5YPY4_9FIRM</name>
<comment type="subcellular location">
    <subcellularLocation>
        <location evidence="10">Cell membrane</location>
        <topology evidence="10">Multi-pass membrane protein</topology>
    </subcellularLocation>
    <subcellularLocation>
        <location evidence="10">Bacterial flagellum basal body</location>
    </subcellularLocation>
</comment>
<keyword evidence="11" id="KW-0282">Flagellum</keyword>
<feature type="transmembrane region" description="Helical" evidence="10">
    <location>
        <begin position="186"/>
        <end position="208"/>
    </location>
</feature>
<evidence type="ECO:0000256" key="9">
    <source>
        <dbReference type="NCBIfam" id="TIGR01400"/>
    </source>
</evidence>
<keyword evidence="8 10" id="KW-0975">Bacterial flagellum</keyword>
<dbReference type="GO" id="GO:0044780">
    <property type="term" value="P:bacterial-type flagellum assembly"/>
    <property type="evidence" value="ECO:0007669"/>
    <property type="project" value="UniProtKB-UniRule"/>
</dbReference>
<proteinExistence type="inferred from homology"/>
<keyword evidence="7 10" id="KW-0472">Membrane</keyword>
<dbReference type="Proteomes" id="UP000474024">
    <property type="component" value="Unassembled WGS sequence"/>
</dbReference>
<comment type="similarity">
    <text evidence="2 10">Belongs to the FliR/MopE/SpaR family.</text>
</comment>
<keyword evidence="11" id="KW-0966">Cell projection</keyword>
<evidence type="ECO:0000256" key="10">
    <source>
        <dbReference type="RuleBase" id="RU362071"/>
    </source>
</evidence>
<feature type="transmembrane region" description="Helical" evidence="10">
    <location>
        <begin position="220"/>
        <end position="240"/>
    </location>
</feature>
<dbReference type="InterPro" id="IPR002010">
    <property type="entry name" value="T3SS_IM_R"/>
</dbReference>
<evidence type="ECO:0000256" key="2">
    <source>
        <dbReference type="ARBA" id="ARBA00009772"/>
    </source>
</evidence>
<evidence type="ECO:0000313" key="12">
    <source>
        <dbReference type="Proteomes" id="UP000474024"/>
    </source>
</evidence>
<dbReference type="InterPro" id="IPR006303">
    <property type="entry name" value="FliR"/>
</dbReference>
<protein>
    <recommendedName>
        <fullName evidence="3 9">Flagellar biosynthetic protein FliR</fullName>
    </recommendedName>
</protein>
<dbReference type="NCBIfam" id="TIGR01400">
    <property type="entry name" value="fliR"/>
    <property type="match status" value="1"/>
</dbReference>
<evidence type="ECO:0000256" key="3">
    <source>
        <dbReference type="ARBA" id="ARBA00021717"/>
    </source>
</evidence>
<evidence type="ECO:0000256" key="7">
    <source>
        <dbReference type="ARBA" id="ARBA00023136"/>
    </source>
</evidence>
<dbReference type="Pfam" id="PF01311">
    <property type="entry name" value="Bac_export_1"/>
    <property type="match status" value="1"/>
</dbReference>
<comment type="caution">
    <text evidence="11">The sequence shown here is derived from an EMBL/GenBank/DDBJ whole genome shotgun (WGS) entry which is preliminary data.</text>
</comment>
<dbReference type="GO" id="GO:0009425">
    <property type="term" value="C:bacterial-type flagellum basal body"/>
    <property type="evidence" value="ECO:0007669"/>
    <property type="project" value="UniProtKB-SubCell"/>
</dbReference>
<evidence type="ECO:0000256" key="4">
    <source>
        <dbReference type="ARBA" id="ARBA00022475"/>
    </source>
</evidence>
<organism evidence="11 12">
    <name type="scientific">Roseburia porci</name>
    <dbReference type="NCBI Taxonomy" id="2605790"/>
    <lineage>
        <taxon>Bacteria</taxon>
        <taxon>Bacillati</taxon>
        <taxon>Bacillota</taxon>
        <taxon>Clostridia</taxon>
        <taxon>Lachnospirales</taxon>
        <taxon>Lachnospiraceae</taxon>
        <taxon>Roseburia</taxon>
    </lineage>
</organism>
<dbReference type="GO" id="GO:0006605">
    <property type="term" value="P:protein targeting"/>
    <property type="evidence" value="ECO:0007669"/>
    <property type="project" value="UniProtKB-UniRule"/>
</dbReference>
<dbReference type="PANTHER" id="PTHR30065:SF1">
    <property type="entry name" value="SURFACE PRESENTATION OF ANTIGENS PROTEIN SPAR"/>
    <property type="match status" value="1"/>
</dbReference>
<keyword evidence="12" id="KW-1185">Reference proteome</keyword>
<feature type="transmembrane region" description="Helical" evidence="10">
    <location>
        <begin position="13"/>
        <end position="32"/>
    </location>
</feature>
<gene>
    <name evidence="11" type="primary">fliR</name>
    <name evidence="11" type="ORF">FYJ75_05755</name>
</gene>
<dbReference type="RefSeq" id="WP_154429513.1">
    <property type="nucleotide sequence ID" value="NZ_VUNI01000007.1"/>
</dbReference>
<dbReference type="AlphaFoldDB" id="A0A6L5YPY4"/>
<evidence type="ECO:0000256" key="8">
    <source>
        <dbReference type="ARBA" id="ARBA00023143"/>
    </source>
</evidence>